<feature type="domain" description="PiggyBac transposable element-derived protein" evidence="1">
    <location>
        <begin position="31"/>
        <end position="82"/>
    </location>
</feature>
<dbReference type="Pfam" id="PF13843">
    <property type="entry name" value="DDE_Tnp_1_7"/>
    <property type="match status" value="2"/>
</dbReference>
<proteinExistence type="predicted"/>
<evidence type="ECO:0000259" key="1">
    <source>
        <dbReference type="Pfam" id="PF13843"/>
    </source>
</evidence>
<protein>
    <recommendedName>
        <fullName evidence="1">PiggyBac transposable element-derived protein domain-containing protein</fullName>
    </recommendedName>
</protein>
<dbReference type="InterPro" id="IPR029526">
    <property type="entry name" value="PGBD"/>
</dbReference>
<evidence type="ECO:0000313" key="3">
    <source>
        <dbReference type="Proteomes" id="UP001152888"/>
    </source>
</evidence>
<organism evidence="2 3">
    <name type="scientific">Acanthoscelides obtectus</name>
    <name type="common">Bean weevil</name>
    <name type="synonym">Bruchus obtectus</name>
    <dbReference type="NCBI Taxonomy" id="200917"/>
    <lineage>
        <taxon>Eukaryota</taxon>
        <taxon>Metazoa</taxon>
        <taxon>Ecdysozoa</taxon>
        <taxon>Arthropoda</taxon>
        <taxon>Hexapoda</taxon>
        <taxon>Insecta</taxon>
        <taxon>Pterygota</taxon>
        <taxon>Neoptera</taxon>
        <taxon>Endopterygota</taxon>
        <taxon>Coleoptera</taxon>
        <taxon>Polyphaga</taxon>
        <taxon>Cucujiformia</taxon>
        <taxon>Chrysomeloidea</taxon>
        <taxon>Chrysomelidae</taxon>
        <taxon>Bruchinae</taxon>
        <taxon>Bruchini</taxon>
        <taxon>Acanthoscelides</taxon>
    </lineage>
</organism>
<gene>
    <name evidence="2" type="ORF">ACAOBT_LOCUS7383</name>
</gene>
<dbReference type="OrthoDB" id="6766487at2759"/>
<sequence>MDTNNPLVTNALSRNKFETIHIFFHLNDNRQNCTIFLDNYFTSIPLLETLTANKLYCVGTVRSDRVEKAPLKDLKKENRDNTLYQTKGSCKRWSMKDKSAIQVDQPSLVHLYNKGMGGVDRFDQMRGLYRSRIRSKTWYWPLIRFCLDGSIVNMWYLYRQALLSRNESISLLEFRRRVVLALLAAPPSNSNTGPKPKLSCKVLSEVRYDGKEHWIDRQETQRRCGKCGKCTTFSCVKCNTGLHPDKCFRQYHQK</sequence>
<dbReference type="AlphaFoldDB" id="A0A9P0P1K7"/>
<evidence type="ECO:0000313" key="2">
    <source>
        <dbReference type="EMBL" id="CAH1967391.1"/>
    </source>
</evidence>
<dbReference type="EMBL" id="CAKOFQ010006744">
    <property type="protein sequence ID" value="CAH1967391.1"/>
    <property type="molecule type" value="Genomic_DNA"/>
</dbReference>
<reference evidence="2" key="1">
    <citation type="submission" date="2022-03" db="EMBL/GenBank/DDBJ databases">
        <authorList>
            <person name="Sayadi A."/>
        </authorList>
    </citation>
    <scope>NUCLEOTIDE SEQUENCE</scope>
</reference>
<name>A0A9P0P1K7_ACAOB</name>
<comment type="caution">
    <text evidence="2">The sequence shown here is derived from an EMBL/GenBank/DDBJ whole genome shotgun (WGS) entry which is preliminary data.</text>
</comment>
<dbReference type="PANTHER" id="PTHR47272">
    <property type="entry name" value="DDE_TNP_1_7 DOMAIN-CONTAINING PROTEIN"/>
    <property type="match status" value="1"/>
</dbReference>
<dbReference type="Proteomes" id="UP001152888">
    <property type="component" value="Unassembled WGS sequence"/>
</dbReference>
<keyword evidence="3" id="KW-1185">Reference proteome</keyword>
<dbReference type="PANTHER" id="PTHR47272:SF2">
    <property type="entry name" value="PIGGYBAC TRANSPOSABLE ELEMENT-DERIVED PROTEIN 3-LIKE"/>
    <property type="match status" value="1"/>
</dbReference>
<accession>A0A9P0P1K7</accession>
<feature type="domain" description="PiggyBac transposable element-derived protein" evidence="1">
    <location>
        <begin position="89"/>
        <end position="155"/>
    </location>
</feature>